<dbReference type="InterPro" id="IPR027417">
    <property type="entry name" value="P-loop_NTPase"/>
</dbReference>
<gene>
    <name evidence="5" type="ORF">MHIB_15100</name>
</gene>
<reference evidence="5 6" key="1">
    <citation type="journal article" date="2019" name="Emerg. Microbes Infect.">
        <title>Comprehensive subspecies identification of 175 nontuberculous mycobacteria species based on 7547 genomic profiles.</title>
        <authorList>
            <person name="Matsumoto Y."/>
            <person name="Kinjo T."/>
            <person name="Motooka D."/>
            <person name="Nabeya D."/>
            <person name="Jung N."/>
            <person name="Uechi K."/>
            <person name="Horii T."/>
            <person name="Iida T."/>
            <person name="Fujita J."/>
            <person name="Nakamura S."/>
        </authorList>
    </citation>
    <scope>NUCLEOTIDE SEQUENCE [LARGE SCALE GENOMIC DNA]</scope>
    <source>
        <strain evidence="5 6">JCM 13571</strain>
    </source>
</reference>
<dbReference type="Gene3D" id="1.10.10.10">
    <property type="entry name" value="Winged helix-like DNA-binding domain superfamily/Winged helix DNA-binding domain"/>
    <property type="match status" value="1"/>
</dbReference>
<evidence type="ECO:0000313" key="5">
    <source>
        <dbReference type="EMBL" id="BBZ23092.1"/>
    </source>
</evidence>
<feature type="region of interest" description="Disordered" evidence="3">
    <location>
        <begin position="1"/>
        <end position="24"/>
    </location>
</feature>
<dbReference type="SUPFAM" id="SSF46894">
    <property type="entry name" value="C-terminal effector domain of the bipartite response regulators"/>
    <property type="match status" value="1"/>
</dbReference>
<keyword evidence="1" id="KW-0547">Nucleotide-binding</keyword>
<evidence type="ECO:0000256" key="1">
    <source>
        <dbReference type="ARBA" id="ARBA00022741"/>
    </source>
</evidence>
<dbReference type="PROSITE" id="PS00622">
    <property type="entry name" value="HTH_LUXR_1"/>
    <property type="match status" value="1"/>
</dbReference>
<organism evidence="5 6">
    <name type="scientific">Mycolicibacter hiberniae</name>
    <dbReference type="NCBI Taxonomy" id="29314"/>
    <lineage>
        <taxon>Bacteria</taxon>
        <taxon>Bacillati</taxon>
        <taxon>Actinomycetota</taxon>
        <taxon>Actinomycetes</taxon>
        <taxon>Mycobacteriales</taxon>
        <taxon>Mycobacteriaceae</taxon>
        <taxon>Mycolicibacter</taxon>
    </lineage>
</organism>
<dbReference type="PRINTS" id="PR00038">
    <property type="entry name" value="HTHLUXR"/>
</dbReference>
<feature type="compositionally biased region" description="Basic and acidic residues" evidence="3">
    <location>
        <begin position="1"/>
        <end position="11"/>
    </location>
</feature>
<dbReference type="InterPro" id="IPR036388">
    <property type="entry name" value="WH-like_DNA-bd_sf"/>
</dbReference>
<dbReference type="PROSITE" id="PS50043">
    <property type="entry name" value="HTH_LUXR_2"/>
    <property type="match status" value="1"/>
</dbReference>
<dbReference type="GO" id="GO:0004016">
    <property type="term" value="F:adenylate cyclase activity"/>
    <property type="evidence" value="ECO:0007669"/>
    <property type="project" value="TreeGrafter"/>
</dbReference>
<dbReference type="Pfam" id="PF00196">
    <property type="entry name" value="GerE"/>
    <property type="match status" value="1"/>
</dbReference>
<dbReference type="EMBL" id="AP022609">
    <property type="protein sequence ID" value="BBZ23092.1"/>
    <property type="molecule type" value="Genomic_DNA"/>
</dbReference>
<sequence length="952" mass="101656">MTKPGDRHDRPVNPNTGSLDSRREHDLHVRMHVHPPAALVGRRGEQRVVAELLAGMRQGRSGTLVIRGEPGIGKTALLADMLKLESDARVITLSGAESEMELAYAGVQQICAPFVDRLDTLPDLQNYALQAALGLRRAAVEDTPDPLLVGLALLTLLGEAASDRPIVCVIDDAQWVDTESLDALGFVARRLLADCIAMFFAVRHSGAERQLGGLPELELDGLDDADARTLLDAMVPGRWDERVRENLLAEAGGNPLALMELHRALDPAELAGGYGLASATSRTLRISSSFERRIRELPADTVLLMLIAATESGGRPDWLWAAAESLGLDASVAGPAEEAGLVTVFNGIRFGHPLIRSAVYRIAPISARRRVHAALARVITGSAAEDHRAWHSAQAAGQPDEQIAVTLLAASERARVRGGVAAAAAFLALAADLTPDSDLRVHRRLDAAKAKLDAGAPAAASELMVSASAENDTESVAARIALLRAKLAFVIDRGRDAPPLLQAAAERLAQVDPPLARETHLEALVAALSVGGLSTTDRAMTRSVAEAARSAPAAPEPPRAVDLLLDGLAVRLTDGYVAAAPLLGRALQEYLREDEAGLADPRWHYLTHRVCLDLFDRVAGKVLAERQIQALRAAGELNVLPAALYQYAGLCITDGLFSQATGLVVEAEAIMAATGATPLASIRPYLAAYRGQEALCRTLVQSAIDEATVRGQGGEVTVALVAKAILHNSLGQYGEALQACTAAAQFDDTGYYGYLLVEMIEAATRCGEGQVAADALARLTERVEASRTDTARGLAARSAALVAGDDPAAEADYQRAIGLLEQGYALYAVRTRLVYGEWLRRVRRRRDARVELRIAYKSFAAMGVEGFADRARRELTVAGETVNTGPAGRVVKLTAQESHIAQLARSGHTTSEIAGQLFLSPRTVEWHLSRIFAKLGIASRRDLRNVEFDSAL</sequence>
<dbReference type="RefSeq" id="WP_234808883.1">
    <property type="nucleotide sequence ID" value="NZ_AP022609.1"/>
</dbReference>
<dbReference type="GO" id="GO:0005524">
    <property type="term" value="F:ATP binding"/>
    <property type="evidence" value="ECO:0007669"/>
    <property type="project" value="UniProtKB-KW"/>
</dbReference>
<dbReference type="SUPFAM" id="SSF52540">
    <property type="entry name" value="P-loop containing nucleoside triphosphate hydrolases"/>
    <property type="match status" value="1"/>
</dbReference>
<dbReference type="InterPro" id="IPR000792">
    <property type="entry name" value="Tscrpt_reg_LuxR_C"/>
</dbReference>
<evidence type="ECO:0000313" key="6">
    <source>
        <dbReference type="Proteomes" id="UP000467260"/>
    </source>
</evidence>
<dbReference type="Pfam" id="PF13191">
    <property type="entry name" value="AAA_16"/>
    <property type="match status" value="1"/>
</dbReference>
<accession>A0A7I7X0Y4</accession>
<dbReference type="GO" id="GO:0003677">
    <property type="term" value="F:DNA binding"/>
    <property type="evidence" value="ECO:0007669"/>
    <property type="project" value="InterPro"/>
</dbReference>
<dbReference type="CDD" id="cd06170">
    <property type="entry name" value="LuxR_C_like"/>
    <property type="match status" value="1"/>
</dbReference>
<dbReference type="PANTHER" id="PTHR16305">
    <property type="entry name" value="TESTICULAR SOLUBLE ADENYLYL CYCLASE"/>
    <property type="match status" value="1"/>
</dbReference>
<dbReference type="GO" id="GO:0005737">
    <property type="term" value="C:cytoplasm"/>
    <property type="evidence" value="ECO:0007669"/>
    <property type="project" value="TreeGrafter"/>
</dbReference>
<evidence type="ECO:0000259" key="4">
    <source>
        <dbReference type="PROSITE" id="PS50043"/>
    </source>
</evidence>
<dbReference type="Proteomes" id="UP000467260">
    <property type="component" value="Chromosome"/>
</dbReference>
<evidence type="ECO:0000256" key="2">
    <source>
        <dbReference type="ARBA" id="ARBA00022840"/>
    </source>
</evidence>
<feature type="domain" description="HTH luxR-type" evidence="4">
    <location>
        <begin position="886"/>
        <end position="951"/>
    </location>
</feature>
<keyword evidence="6" id="KW-1185">Reference proteome</keyword>
<protein>
    <submittedName>
        <fullName evidence="5">Transcriptional regulator</fullName>
    </submittedName>
</protein>
<dbReference type="InterPro" id="IPR016032">
    <property type="entry name" value="Sig_transdc_resp-reg_C-effctor"/>
</dbReference>
<name>A0A7I7X0Y4_9MYCO</name>
<dbReference type="Gene3D" id="3.40.50.300">
    <property type="entry name" value="P-loop containing nucleotide triphosphate hydrolases"/>
    <property type="match status" value="1"/>
</dbReference>
<dbReference type="InterPro" id="IPR041664">
    <property type="entry name" value="AAA_16"/>
</dbReference>
<dbReference type="GO" id="GO:0006355">
    <property type="term" value="P:regulation of DNA-templated transcription"/>
    <property type="evidence" value="ECO:0007669"/>
    <property type="project" value="InterPro"/>
</dbReference>
<dbReference type="PANTHER" id="PTHR16305:SF35">
    <property type="entry name" value="TRANSCRIPTIONAL ACTIVATOR DOMAIN"/>
    <property type="match status" value="1"/>
</dbReference>
<proteinExistence type="predicted"/>
<keyword evidence="2" id="KW-0067">ATP-binding</keyword>
<dbReference type="SMART" id="SM00421">
    <property type="entry name" value="HTH_LUXR"/>
    <property type="match status" value="1"/>
</dbReference>
<evidence type="ECO:0000256" key="3">
    <source>
        <dbReference type="SAM" id="MobiDB-lite"/>
    </source>
</evidence>
<dbReference type="KEGG" id="mhib:MHIB_15100"/>
<dbReference type="AlphaFoldDB" id="A0A7I7X0Y4"/>